<evidence type="ECO:0000259" key="9">
    <source>
        <dbReference type="Pfam" id="PF06144"/>
    </source>
</evidence>
<keyword evidence="3 11" id="KW-0808">Transferase</keyword>
<dbReference type="Gene3D" id="1.20.272.10">
    <property type="match status" value="1"/>
</dbReference>
<dbReference type="SUPFAM" id="SSF48019">
    <property type="entry name" value="post-AAA+ oligomerization domain-like"/>
    <property type="match status" value="1"/>
</dbReference>
<dbReference type="OrthoDB" id="9775929at2"/>
<dbReference type="GO" id="GO:0003677">
    <property type="term" value="F:DNA binding"/>
    <property type="evidence" value="ECO:0007669"/>
    <property type="project" value="InterPro"/>
</dbReference>
<evidence type="ECO:0000313" key="12">
    <source>
        <dbReference type="Proteomes" id="UP000254924"/>
    </source>
</evidence>
<accession>A0A380K6V2</accession>
<gene>
    <name evidence="11" type="ORF">NCTC12224_01166</name>
</gene>
<evidence type="ECO:0000256" key="2">
    <source>
        <dbReference type="ARBA" id="ARBA00017703"/>
    </source>
</evidence>
<dbReference type="Gene3D" id="3.40.50.300">
    <property type="entry name" value="P-loop containing nucleotide triphosphate hydrolases"/>
    <property type="match status" value="1"/>
</dbReference>
<dbReference type="InterPro" id="IPR005790">
    <property type="entry name" value="DNA_polIII_delta"/>
</dbReference>
<evidence type="ECO:0000256" key="7">
    <source>
        <dbReference type="ARBA" id="ARBA00034754"/>
    </source>
</evidence>
<dbReference type="GO" id="GO:0009360">
    <property type="term" value="C:DNA polymerase III complex"/>
    <property type="evidence" value="ECO:0007669"/>
    <property type="project" value="InterPro"/>
</dbReference>
<evidence type="ECO:0000313" key="11">
    <source>
        <dbReference type="EMBL" id="SUN60805.1"/>
    </source>
</evidence>
<feature type="domain" description="DNA polymerase III delta subunit-like C-terminal" evidence="10">
    <location>
        <begin position="214"/>
        <end position="340"/>
    </location>
</feature>
<dbReference type="AlphaFoldDB" id="A0A380K6V2"/>
<dbReference type="Pfam" id="PF06144">
    <property type="entry name" value="DNA_pol3_delta"/>
    <property type="match status" value="1"/>
</dbReference>
<dbReference type="InterPro" id="IPR048466">
    <property type="entry name" value="DNA_pol3_delta-like_C"/>
</dbReference>
<evidence type="ECO:0000259" key="10">
    <source>
        <dbReference type="Pfam" id="PF21694"/>
    </source>
</evidence>
<protein>
    <recommendedName>
        <fullName evidence="2">DNA polymerase III subunit delta</fullName>
        <ecNumber evidence="1">2.7.7.7</ecNumber>
    </recommendedName>
</protein>
<dbReference type="Proteomes" id="UP000254924">
    <property type="component" value="Unassembled WGS sequence"/>
</dbReference>
<dbReference type="GO" id="GO:0003887">
    <property type="term" value="F:DNA-directed DNA polymerase activity"/>
    <property type="evidence" value="ECO:0007669"/>
    <property type="project" value="UniProtKB-KW"/>
</dbReference>
<proteinExistence type="inferred from homology"/>
<dbReference type="Pfam" id="PF21694">
    <property type="entry name" value="DNA_pol3_delta_C"/>
    <property type="match status" value="1"/>
</dbReference>
<keyword evidence="12" id="KW-1185">Reference proteome</keyword>
<evidence type="ECO:0000256" key="8">
    <source>
        <dbReference type="ARBA" id="ARBA00049244"/>
    </source>
</evidence>
<dbReference type="InterPro" id="IPR010372">
    <property type="entry name" value="DNA_pol3_delta_N"/>
</dbReference>
<evidence type="ECO:0000256" key="1">
    <source>
        <dbReference type="ARBA" id="ARBA00012417"/>
    </source>
</evidence>
<dbReference type="PANTHER" id="PTHR34388">
    <property type="entry name" value="DNA POLYMERASE III SUBUNIT DELTA"/>
    <property type="match status" value="1"/>
</dbReference>
<dbReference type="PANTHER" id="PTHR34388:SF1">
    <property type="entry name" value="DNA POLYMERASE III SUBUNIT DELTA"/>
    <property type="match status" value="1"/>
</dbReference>
<sequence length="345" mass="39272">MIAIEEIEKLSTANLAPITVLAGDDLGQYTEIKQKLFEQIGFDKSDLTYSYFDLSEDSYQEAEMDLESLPFLSDYKVVIFDNLLDITTNKKSYLEDSSLKRFEAYLENPVDTTRLIICAPGKLDGKRRLVKLLKRDGKVIEASTPKEAELKTYFQKYAHKLGLRFDKGAFEDLLIKSNYDYSAIQKNLAFLTSYKKAGLINSSDIAEAIPKTLQDNIFDLTHLVILGRVDDSFELVRDLRLQGEDDIKLIAVMLGQFRTFLQVKILSEQGKNESQITSELSYYLGRKVNPYQVRYALRDVRTLSTAFLAFALKCLIETDAAIKSGLADKDYLFDKALLQLITYKA</sequence>
<dbReference type="EC" id="2.7.7.7" evidence="1"/>
<dbReference type="EMBL" id="UHFN01000007">
    <property type="protein sequence ID" value="SUN60805.1"/>
    <property type="molecule type" value="Genomic_DNA"/>
</dbReference>
<keyword evidence="4 11" id="KW-0548">Nucleotidyltransferase</keyword>
<keyword evidence="6" id="KW-0239">DNA-directed DNA polymerase</keyword>
<dbReference type="InterPro" id="IPR027417">
    <property type="entry name" value="P-loop_NTPase"/>
</dbReference>
<organism evidence="11 12">
    <name type="scientific">Streptococcus hyointestinalis</name>
    <dbReference type="NCBI Taxonomy" id="1337"/>
    <lineage>
        <taxon>Bacteria</taxon>
        <taxon>Bacillati</taxon>
        <taxon>Bacillota</taxon>
        <taxon>Bacilli</taxon>
        <taxon>Lactobacillales</taxon>
        <taxon>Streptococcaceae</taxon>
        <taxon>Streptococcus</taxon>
    </lineage>
</organism>
<dbReference type="SUPFAM" id="SSF52540">
    <property type="entry name" value="P-loop containing nucleoside triphosphate hydrolases"/>
    <property type="match status" value="1"/>
</dbReference>
<name>A0A380K6V2_9STRE</name>
<comment type="catalytic activity">
    <reaction evidence="8">
        <text>DNA(n) + a 2'-deoxyribonucleoside 5'-triphosphate = DNA(n+1) + diphosphate</text>
        <dbReference type="Rhea" id="RHEA:22508"/>
        <dbReference type="Rhea" id="RHEA-COMP:17339"/>
        <dbReference type="Rhea" id="RHEA-COMP:17340"/>
        <dbReference type="ChEBI" id="CHEBI:33019"/>
        <dbReference type="ChEBI" id="CHEBI:61560"/>
        <dbReference type="ChEBI" id="CHEBI:173112"/>
        <dbReference type="EC" id="2.7.7.7"/>
    </reaction>
</comment>
<evidence type="ECO:0000256" key="6">
    <source>
        <dbReference type="ARBA" id="ARBA00022932"/>
    </source>
</evidence>
<dbReference type="GO" id="GO:0006261">
    <property type="term" value="P:DNA-templated DNA replication"/>
    <property type="evidence" value="ECO:0007669"/>
    <property type="project" value="TreeGrafter"/>
</dbReference>
<feature type="domain" description="DNA polymerase III delta N-terminal" evidence="9">
    <location>
        <begin position="20"/>
        <end position="142"/>
    </location>
</feature>
<comment type="similarity">
    <text evidence="7">Belongs to the DNA polymerase HolA subunit family.</text>
</comment>
<evidence type="ECO:0000256" key="3">
    <source>
        <dbReference type="ARBA" id="ARBA00022679"/>
    </source>
</evidence>
<dbReference type="NCBIfam" id="TIGR01128">
    <property type="entry name" value="holA"/>
    <property type="match status" value="1"/>
</dbReference>
<dbReference type="InterPro" id="IPR008921">
    <property type="entry name" value="DNA_pol3_clamp-load_cplx_C"/>
</dbReference>
<evidence type="ECO:0000256" key="5">
    <source>
        <dbReference type="ARBA" id="ARBA00022705"/>
    </source>
</evidence>
<evidence type="ECO:0000256" key="4">
    <source>
        <dbReference type="ARBA" id="ARBA00022695"/>
    </source>
</evidence>
<reference evidence="11 12" key="1">
    <citation type="submission" date="2018-06" db="EMBL/GenBank/DDBJ databases">
        <authorList>
            <consortium name="Pathogen Informatics"/>
            <person name="Doyle S."/>
        </authorList>
    </citation>
    <scope>NUCLEOTIDE SEQUENCE [LARGE SCALE GENOMIC DNA]</scope>
    <source>
        <strain evidence="11 12">NCTC12224</strain>
    </source>
</reference>
<keyword evidence="5" id="KW-0235">DNA replication</keyword>